<dbReference type="InterPro" id="IPR001487">
    <property type="entry name" value="Bromodomain"/>
</dbReference>
<dbReference type="GO" id="GO:0006325">
    <property type="term" value="P:chromatin organization"/>
    <property type="evidence" value="ECO:0007669"/>
    <property type="project" value="UniProtKB-ARBA"/>
</dbReference>
<dbReference type="eggNOG" id="KOG1828">
    <property type="taxonomic scope" value="Eukaryota"/>
</dbReference>
<dbReference type="GO" id="GO:0006357">
    <property type="term" value="P:regulation of transcription by RNA polymerase II"/>
    <property type="evidence" value="ECO:0007669"/>
    <property type="project" value="TreeGrafter"/>
</dbReference>
<protein>
    <recommendedName>
        <fullName evidence="4">Bromo domain-containing protein</fullName>
    </recommendedName>
</protein>
<dbReference type="Gene3D" id="1.20.920.10">
    <property type="entry name" value="Bromodomain-like"/>
    <property type="match status" value="1"/>
</dbReference>
<feature type="compositionally biased region" description="Acidic residues" evidence="3">
    <location>
        <begin position="94"/>
        <end position="106"/>
    </location>
</feature>
<dbReference type="SMART" id="SM00297">
    <property type="entry name" value="BROMO"/>
    <property type="match status" value="1"/>
</dbReference>
<evidence type="ECO:0000256" key="1">
    <source>
        <dbReference type="ARBA" id="ARBA00023117"/>
    </source>
</evidence>
<proteinExistence type="predicted"/>
<gene>
    <name evidence="5" type="ORF">SPPG_08745</name>
</gene>
<dbReference type="OrthoDB" id="21449at2759"/>
<dbReference type="AlphaFoldDB" id="A0A0L0H4N8"/>
<name>A0A0L0H4N8_SPIPD</name>
<dbReference type="InParanoid" id="A0A0L0H4N8"/>
<organism evidence="5 6">
    <name type="scientific">Spizellomyces punctatus (strain DAOM BR117)</name>
    <dbReference type="NCBI Taxonomy" id="645134"/>
    <lineage>
        <taxon>Eukaryota</taxon>
        <taxon>Fungi</taxon>
        <taxon>Fungi incertae sedis</taxon>
        <taxon>Chytridiomycota</taxon>
        <taxon>Chytridiomycota incertae sedis</taxon>
        <taxon>Chytridiomycetes</taxon>
        <taxon>Spizellomycetales</taxon>
        <taxon>Spizellomycetaceae</taxon>
        <taxon>Spizellomyces</taxon>
    </lineage>
</organism>
<dbReference type="PANTHER" id="PTHR22881:SF27">
    <property type="entry name" value="BROMODOMAIN CONTAINING 7_9"/>
    <property type="match status" value="1"/>
</dbReference>
<evidence type="ECO:0000256" key="2">
    <source>
        <dbReference type="PROSITE-ProRule" id="PRU00035"/>
    </source>
</evidence>
<dbReference type="SUPFAM" id="SSF47370">
    <property type="entry name" value="Bromodomain"/>
    <property type="match status" value="1"/>
</dbReference>
<keyword evidence="1 2" id="KW-0103">Bromodomain</keyword>
<feature type="region of interest" description="Disordered" evidence="3">
    <location>
        <begin position="180"/>
        <end position="199"/>
    </location>
</feature>
<evidence type="ECO:0000256" key="3">
    <source>
        <dbReference type="SAM" id="MobiDB-lite"/>
    </source>
</evidence>
<keyword evidence="6" id="KW-1185">Reference proteome</keyword>
<feature type="compositionally biased region" description="Polar residues" evidence="3">
    <location>
        <begin position="26"/>
        <end position="38"/>
    </location>
</feature>
<dbReference type="RefSeq" id="XP_016603921.1">
    <property type="nucleotide sequence ID" value="XM_016756899.1"/>
</dbReference>
<dbReference type="InterPro" id="IPR051831">
    <property type="entry name" value="Bromodomain_contain_prot"/>
</dbReference>
<dbReference type="VEuPathDB" id="FungiDB:SPPG_08745"/>
<dbReference type="Proteomes" id="UP000053201">
    <property type="component" value="Unassembled WGS sequence"/>
</dbReference>
<dbReference type="PROSITE" id="PS50014">
    <property type="entry name" value="BROMODOMAIN_2"/>
    <property type="match status" value="1"/>
</dbReference>
<dbReference type="EMBL" id="KQ257474">
    <property type="protein sequence ID" value="KNC95881.1"/>
    <property type="molecule type" value="Genomic_DNA"/>
</dbReference>
<dbReference type="PANTHER" id="PTHR22881">
    <property type="entry name" value="BROMODOMAIN CONTAINING PROTEIN"/>
    <property type="match status" value="1"/>
</dbReference>
<feature type="domain" description="Bromo" evidence="4">
    <location>
        <begin position="284"/>
        <end position="354"/>
    </location>
</feature>
<evidence type="ECO:0000313" key="6">
    <source>
        <dbReference type="Proteomes" id="UP000053201"/>
    </source>
</evidence>
<evidence type="ECO:0000313" key="5">
    <source>
        <dbReference type="EMBL" id="KNC95881.1"/>
    </source>
</evidence>
<feature type="region of interest" description="Disordered" evidence="3">
    <location>
        <begin position="1"/>
        <end position="62"/>
    </location>
</feature>
<dbReference type="PRINTS" id="PR00503">
    <property type="entry name" value="BROMODOMAIN"/>
</dbReference>
<reference evidence="5 6" key="1">
    <citation type="submission" date="2009-08" db="EMBL/GenBank/DDBJ databases">
        <title>The Genome Sequence of Spizellomyces punctatus strain DAOM BR117.</title>
        <authorList>
            <consortium name="The Broad Institute Genome Sequencing Platform"/>
            <person name="Russ C."/>
            <person name="Cuomo C."/>
            <person name="Shea T."/>
            <person name="Young S.K."/>
            <person name="Zeng Q."/>
            <person name="Koehrsen M."/>
            <person name="Haas B."/>
            <person name="Borodovsky M."/>
            <person name="Guigo R."/>
            <person name="Alvarado L."/>
            <person name="Berlin A."/>
            <person name="Bochicchio J."/>
            <person name="Borenstein D."/>
            <person name="Chapman S."/>
            <person name="Chen Z."/>
            <person name="Engels R."/>
            <person name="Freedman E."/>
            <person name="Gellesch M."/>
            <person name="Goldberg J."/>
            <person name="Griggs A."/>
            <person name="Gujja S."/>
            <person name="Heiman D."/>
            <person name="Hepburn T."/>
            <person name="Howarth C."/>
            <person name="Jen D."/>
            <person name="Larson L."/>
            <person name="Lewis B."/>
            <person name="Mehta T."/>
            <person name="Park D."/>
            <person name="Pearson M."/>
            <person name="Roberts A."/>
            <person name="Saif S."/>
            <person name="Shenoy N."/>
            <person name="Sisk P."/>
            <person name="Stolte C."/>
            <person name="Sykes S."/>
            <person name="Thomson T."/>
            <person name="Walk T."/>
            <person name="White J."/>
            <person name="Yandava C."/>
            <person name="Burger G."/>
            <person name="Gray M.W."/>
            <person name="Holland P.W.H."/>
            <person name="King N."/>
            <person name="Lang F.B.F."/>
            <person name="Roger A.J."/>
            <person name="Ruiz-Trillo I."/>
            <person name="Lander E."/>
            <person name="Nusbaum C."/>
        </authorList>
    </citation>
    <scope>NUCLEOTIDE SEQUENCE [LARGE SCALE GENOMIC DNA]</scope>
    <source>
        <strain evidence="5 6">DAOM BR117</strain>
    </source>
</reference>
<dbReference type="GO" id="GO:0005634">
    <property type="term" value="C:nucleus"/>
    <property type="evidence" value="ECO:0007669"/>
    <property type="project" value="TreeGrafter"/>
</dbReference>
<sequence>MSQPGKPRIKLSFKLGNNAVKVQSIPEPSNVSSPSRNGNTGGKRKRASEPATNAAQGGKRKGLSALEAARALGAPIAVNSDSSVDLSGDHTSDGEDGGELVVDDIEAGSPTPSISRGQLGDDSSTRLKLCFGTNKVSLVSHPRDRERTNSDADAVEIKSDEEIDVDEDVKVSYSVKGEGKRMWDGVSSTPELKRSRRDSEGTYLQVPLNRDVSVSSDGLLDAKDEFGEEIDVSSDGRPIRPFRKAKDRARGYSENRNAVNGRGAWKPRKKGLYTILKKVIAALKQKDHYGFFLEPVDTSLVTDYMTVISEPMDLGTMEKRVERREYKSYDAFKFDFDLVISNAKTYNSPDTVYYKAAEKLGSQGKKLIEREANNVEIDLDLDDDKPVLEAVSAEKKVEGRRKSKRMKHTEDLESRMSLQYMPDGSVIRGPSWKPPDITPFERHISQYLSCTHDSLQSVALADIPTDMDAYGPYHYRELPPSNTDPILLRNAYGDFTGQAYVRSIERFVDGLPPAVRAPAEATIHRLTRGGHSLVQRVQAYLSAKVKKGAEGDKVTTEWGAVDIAQQVQQVESQAERIIKDAELEYYRREGVDIVPLLSPACLGMQDRELDEELAKGDAILLLERNARELEEWTNKQFARLSGQSQHPFEEESTLAEKIRRRLLQLVQSAPASEFASAKLPSIETIYSMFNKTPMSPGRPLSSPLHYNLVPGNPMPISLDQPIKPD</sequence>
<feature type="region of interest" description="Disordered" evidence="3">
    <location>
        <begin position="76"/>
        <end position="123"/>
    </location>
</feature>
<dbReference type="Pfam" id="PF00439">
    <property type="entry name" value="Bromodomain"/>
    <property type="match status" value="1"/>
</dbReference>
<accession>A0A0L0H4N8</accession>
<evidence type="ECO:0000259" key="4">
    <source>
        <dbReference type="PROSITE" id="PS50014"/>
    </source>
</evidence>
<dbReference type="STRING" id="645134.A0A0L0H4N8"/>
<dbReference type="InterPro" id="IPR036427">
    <property type="entry name" value="Bromodomain-like_sf"/>
</dbReference>
<dbReference type="GeneID" id="27691887"/>